<comment type="similarity">
    <text evidence="2">Belongs to the KdsC family.</text>
</comment>
<keyword evidence="4 7" id="KW-0479">Metal-binding</keyword>
<evidence type="ECO:0000256" key="6">
    <source>
        <dbReference type="ARBA" id="ARBA00022842"/>
    </source>
</evidence>
<evidence type="ECO:0000313" key="9">
    <source>
        <dbReference type="Proteomes" id="UP000598820"/>
    </source>
</evidence>
<dbReference type="GO" id="GO:0046872">
    <property type="term" value="F:metal ion binding"/>
    <property type="evidence" value="ECO:0007669"/>
    <property type="project" value="UniProtKB-KW"/>
</dbReference>
<dbReference type="SFLD" id="SFLDG01138">
    <property type="entry name" value="C1.6.2:_Deoxy-d-mannose-octulo"/>
    <property type="match status" value="1"/>
</dbReference>
<evidence type="ECO:0000256" key="1">
    <source>
        <dbReference type="ARBA" id="ARBA00001946"/>
    </source>
</evidence>
<dbReference type="SFLD" id="SFLDG01136">
    <property type="entry name" value="C1.6:_Phosphoserine_Phosphatas"/>
    <property type="match status" value="1"/>
</dbReference>
<dbReference type="GO" id="GO:0008781">
    <property type="term" value="F:N-acylneuraminate cytidylyltransferase activity"/>
    <property type="evidence" value="ECO:0007669"/>
    <property type="project" value="TreeGrafter"/>
</dbReference>
<dbReference type="GO" id="GO:0016788">
    <property type="term" value="F:hydrolase activity, acting on ester bonds"/>
    <property type="evidence" value="ECO:0007669"/>
    <property type="project" value="InterPro"/>
</dbReference>
<organism evidence="8 9">
    <name type="scientific">Spirosoma profusum</name>
    <dbReference type="NCBI Taxonomy" id="2771354"/>
    <lineage>
        <taxon>Bacteria</taxon>
        <taxon>Pseudomonadati</taxon>
        <taxon>Bacteroidota</taxon>
        <taxon>Cytophagia</taxon>
        <taxon>Cytophagales</taxon>
        <taxon>Cytophagaceae</taxon>
        <taxon>Spirosoma</taxon>
    </lineage>
</organism>
<dbReference type="SFLD" id="SFLDS00003">
    <property type="entry name" value="Haloacid_Dehalogenase"/>
    <property type="match status" value="1"/>
</dbReference>
<keyword evidence="6 7" id="KW-0460">Magnesium</keyword>
<reference evidence="8" key="1">
    <citation type="submission" date="2020-09" db="EMBL/GenBank/DDBJ databases">
        <authorList>
            <person name="Kim M.K."/>
        </authorList>
    </citation>
    <scope>NUCLEOTIDE SEQUENCE</scope>
    <source>
        <strain evidence="8">BT702</strain>
    </source>
</reference>
<dbReference type="EMBL" id="JACWZY010000015">
    <property type="protein sequence ID" value="MBD2702473.1"/>
    <property type="molecule type" value="Genomic_DNA"/>
</dbReference>
<evidence type="ECO:0000256" key="3">
    <source>
        <dbReference type="ARBA" id="ARBA00011881"/>
    </source>
</evidence>
<dbReference type="RefSeq" id="WP_190888331.1">
    <property type="nucleotide sequence ID" value="NZ_JACWZY010000015.1"/>
</dbReference>
<comment type="subunit">
    <text evidence="3">Homotetramer.</text>
</comment>
<gene>
    <name evidence="8" type="ORF">IC229_17625</name>
</gene>
<dbReference type="SUPFAM" id="SSF56784">
    <property type="entry name" value="HAD-like"/>
    <property type="match status" value="1"/>
</dbReference>
<evidence type="ECO:0000313" key="8">
    <source>
        <dbReference type="EMBL" id="MBD2702473.1"/>
    </source>
</evidence>
<dbReference type="Proteomes" id="UP000598820">
    <property type="component" value="Unassembled WGS sequence"/>
</dbReference>
<keyword evidence="9" id="KW-1185">Reference proteome</keyword>
<comment type="caution">
    <text evidence="8">The sequence shown here is derived from an EMBL/GenBank/DDBJ whole genome shotgun (WGS) entry which is preliminary data.</text>
</comment>
<protein>
    <submittedName>
        <fullName evidence="8">3-deoxy-D-manno-octulosonate 8-phosphate phosphatase</fullName>
    </submittedName>
</protein>
<dbReference type="PANTHER" id="PTHR21485:SF3">
    <property type="entry name" value="N-ACYLNEURAMINATE CYTIDYLYLTRANSFERASE"/>
    <property type="match status" value="1"/>
</dbReference>
<dbReference type="InterPro" id="IPR050793">
    <property type="entry name" value="CMP-NeuNAc_synthase"/>
</dbReference>
<keyword evidence="5" id="KW-0378">Hydrolase</keyword>
<feature type="binding site" evidence="7">
    <location>
        <position position="112"/>
    </location>
    <ligand>
        <name>Mg(2+)</name>
        <dbReference type="ChEBI" id="CHEBI:18420"/>
    </ligand>
</feature>
<evidence type="ECO:0000256" key="4">
    <source>
        <dbReference type="ARBA" id="ARBA00022723"/>
    </source>
</evidence>
<evidence type="ECO:0000256" key="2">
    <source>
        <dbReference type="ARBA" id="ARBA00005893"/>
    </source>
</evidence>
<sequence>MAATHEQFSRIRTFIFDVDGVLTNGDVHLLASGERFRTINIRDMFAIEQALQAGFRVGIVSSSNAEGVRNWLTNMNVKDIFMGGPIDQKVNAYLGYVTRDGLNESEILYIGDDLPDYPIMSRPNVLSACPADAADEIQAISRYISPKNGGQGAVRDVVEQVMRAQGKWGSILKTV</sequence>
<dbReference type="InterPro" id="IPR023214">
    <property type="entry name" value="HAD_sf"/>
</dbReference>
<dbReference type="AlphaFoldDB" id="A0A926XX71"/>
<proteinExistence type="inferred from homology"/>
<name>A0A926XX71_9BACT</name>
<feature type="binding site" evidence="7">
    <location>
        <position position="19"/>
    </location>
    <ligand>
        <name>substrate</name>
    </ligand>
</feature>
<dbReference type="Gene3D" id="3.40.50.1000">
    <property type="entry name" value="HAD superfamily/HAD-like"/>
    <property type="match status" value="1"/>
</dbReference>
<feature type="binding site" evidence="7">
    <location>
        <position position="17"/>
    </location>
    <ligand>
        <name>Mg(2+)</name>
        <dbReference type="ChEBI" id="CHEBI:18420"/>
    </ligand>
</feature>
<comment type="cofactor">
    <cofactor evidence="1 7">
        <name>Mg(2+)</name>
        <dbReference type="ChEBI" id="CHEBI:18420"/>
    </cofactor>
</comment>
<dbReference type="PIRSF" id="PIRSF006118">
    <property type="entry name" value="KDO8-P_Ptase"/>
    <property type="match status" value="1"/>
</dbReference>
<evidence type="ECO:0000256" key="7">
    <source>
        <dbReference type="PIRSR" id="PIRSR006118-2"/>
    </source>
</evidence>
<accession>A0A926XX71</accession>
<dbReference type="InterPro" id="IPR010023">
    <property type="entry name" value="KdsC_fam"/>
</dbReference>
<dbReference type="InterPro" id="IPR036412">
    <property type="entry name" value="HAD-like_sf"/>
</dbReference>
<evidence type="ECO:0000256" key="5">
    <source>
        <dbReference type="ARBA" id="ARBA00022801"/>
    </source>
</evidence>
<dbReference type="PANTHER" id="PTHR21485">
    <property type="entry name" value="HAD SUPERFAMILY MEMBERS CMAS AND KDSC"/>
    <property type="match status" value="1"/>
</dbReference>